<gene>
    <name evidence="1" type="ORF">TSPGSL018_6273</name>
</gene>
<proteinExistence type="predicted"/>
<organism evidence="1">
    <name type="scientific">Tetraselmis sp. GSL018</name>
    <dbReference type="NCBI Taxonomy" id="582737"/>
    <lineage>
        <taxon>Eukaryota</taxon>
        <taxon>Viridiplantae</taxon>
        <taxon>Chlorophyta</taxon>
        <taxon>core chlorophytes</taxon>
        <taxon>Chlorodendrophyceae</taxon>
        <taxon>Chlorodendrales</taxon>
        <taxon>Chlorodendraceae</taxon>
        <taxon>Tetraselmis</taxon>
    </lineage>
</organism>
<dbReference type="EMBL" id="GBEZ01002904">
    <property type="protein sequence ID" value="JAC82191.1"/>
    <property type="molecule type" value="Transcribed_RNA"/>
</dbReference>
<dbReference type="AlphaFoldDB" id="A0A061SHJ5"/>
<evidence type="ECO:0000313" key="1">
    <source>
        <dbReference type="EMBL" id="JAC82191.1"/>
    </source>
</evidence>
<protein>
    <submittedName>
        <fullName evidence="1">Uncharacterized protein</fullName>
    </submittedName>
</protein>
<reference evidence="1" key="1">
    <citation type="submission" date="2014-05" db="EMBL/GenBank/DDBJ databases">
        <title>The transcriptome of the halophilic microalga Tetraselmis sp. GSL018 isolated from the Great Salt Lake, Utah.</title>
        <authorList>
            <person name="Jinkerson R.E."/>
            <person name="D'Adamo S."/>
            <person name="Posewitz M.C."/>
        </authorList>
    </citation>
    <scope>NUCLEOTIDE SEQUENCE</scope>
    <source>
        <strain evidence="1">GSL018</strain>
    </source>
</reference>
<feature type="non-terminal residue" evidence="1">
    <location>
        <position position="1"/>
    </location>
</feature>
<sequence length="48" mass="5081">SVGDSATGFGKVRLTKHGALDFKSGSAQSPCRTRLLKTASRCAQIDEQ</sequence>
<accession>A0A061SHJ5</accession>
<name>A0A061SHJ5_9CHLO</name>